<gene>
    <name evidence="9" type="ORF">GL50803_0014626</name>
</gene>
<keyword evidence="5" id="KW-0560">Oxidoreductase</keyword>
<dbReference type="STRING" id="184922.A8B6D0"/>
<dbReference type="OMA" id="GNMPIPN"/>
<evidence type="ECO:0000256" key="3">
    <source>
        <dbReference type="ARBA" id="ARBA00022832"/>
    </source>
</evidence>
<dbReference type="PIRSF" id="PIRSF000126">
    <property type="entry name" value="11-beta-HSD1"/>
    <property type="match status" value="1"/>
</dbReference>
<dbReference type="InterPro" id="IPR020904">
    <property type="entry name" value="Sc_DH/Rdtase_CS"/>
</dbReference>
<reference evidence="9 10" key="1">
    <citation type="journal article" date="2007" name="Science">
        <title>Genomic minimalism in the early diverging intestinal parasite Giardia lamblia.</title>
        <authorList>
            <person name="Morrison H.G."/>
            <person name="McArthur A.G."/>
            <person name="Gillin F.D."/>
            <person name="Aley S.B."/>
            <person name="Adam R.D."/>
            <person name="Olsen G.J."/>
            <person name="Best A.A."/>
            <person name="Cande W.Z."/>
            <person name="Chen F."/>
            <person name="Cipriano M.J."/>
            <person name="Davids B.J."/>
            <person name="Dawson S.C."/>
            <person name="Elmendorf H.G."/>
            <person name="Hehl A.B."/>
            <person name="Holder M.E."/>
            <person name="Huse S.M."/>
            <person name="Kim U.U."/>
            <person name="Lasek-Nesselquist E."/>
            <person name="Manning G."/>
            <person name="Nigam A."/>
            <person name="Nixon J.E."/>
            <person name="Palm D."/>
            <person name="Passamaneck N.E."/>
            <person name="Prabhu A."/>
            <person name="Reich C.I."/>
            <person name="Reiner D.S."/>
            <person name="Samuelson J."/>
            <person name="Svard S.G."/>
            <person name="Sogin M.L."/>
        </authorList>
    </citation>
    <scope>NUCLEOTIDE SEQUENCE [LARGE SCALE GENOMIC DNA]</scope>
    <source>
        <strain evidence="9 10">WB C6</strain>
    </source>
</reference>
<dbReference type="FunCoup" id="A8B6D0">
    <property type="interactions" value="123"/>
</dbReference>
<accession>A8B6D0</accession>
<dbReference type="GO" id="GO:0016491">
    <property type="term" value="F:oxidoreductase activity"/>
    <property type="evidence" value="ECO:0000318"/>
    <property type="project" value="GO_Central"/>
</dbReference>
<dbReference type="GeneID" id="5702365"/>
<dbReference type="EMBL" id="AACB03000001">
    <property type="protein sequence ID" value="KAE8304989.1"/>
    <property type="molecule type" value="Genomic_DNA"/>
</dbReference>
<dbReference type="VEuPathDB" id="GiardiaDB:GL50803_14626"/>
<dbReference type="PRINTS" id="PR00081">
    <property type="entry name" value="GDHRDH"/>
</dbReference>
<dbReference type="RefSeq" id="XP_001709442.1">
    <property type="nucleotide sequence ID" value="XM_001709390.1"/>
</dbReference>
<dbReference type="PANTHER" id="PTHR43086">
    <property type="entry name" value="VERY-LONG-CHAIN 3-OXOOACYL-COA REDUCTASE"/>
    <property type="match status" value="1"/>
</dbReference>
<feature type="domain" description="Ketoreductase" evidence="8">
    <location>
        <begin position="57"/>
        <end position="242"/>
    </location>
</feature>
<evidence type="ECO:0000256" key="4">
    <source>
        <dbReference type="ARBA" id="ARBA00022857"/>
    </source>
</evidence>
<keyword evidence="4" id="KW-0521">NADP</keyword>
<dbReference type="Pfam" id="PF00106">
    <property type="entry name" value="adh_short"/>
    <property type="match status" value="1"/>
</dbReference>
<comment type="pathway">
    <text evidence="1">Lipid metabolism; fatty acid biosynthesis.</text>
</comment>
<evidence type="ECO:0000256" key="1">
    <source>
        <dbReference type="ARBA" id="ARBA00005194"/>
    </source>
</evidence>
<dbReference type="InterPro" id="IPR036291">
    <property type="entry name" value="NAD(P)-bd_dom_sf"/>
</dbReference>
<evidence type="ECO:0000256" key="7">
    <source>
        <dbReference type="ARBA" id="ARBA00023160"/>
    </source>
</evidence>
<dbReference type="SMART" id="SM00822">
    <property type="entry name" value="PKS_KR"/>
    <property type="match status" value="1"/>
</dbReference>
<evidence type="ECO:0000259" key="8">
    <source>
        <dbReference type="SMART" id="SM00822"/>
    </source>
</evidence>
<dbReference type="Gene3D" id="3.40.50.720">
    <property type="entry name" value="NAD(P)-binding Rossmann-like Domain"/>
    <property type="match status" value="1"/>
</dbReference>
<dbReference type="PROSITE" id="PS00061">
    <property type="entry name" value="ADH_SHORT"/>
    <property type="match status" value="1"/>
</dbReference>
<keyword evidence="10" id="KW-1185">Reference proteome</keyword>
<dbReference type="Proteomes" id="UP000001548">
    <property type="component" value="Unassembled WGS sequence"/>
</dbReference>
<keyword evidence="7" id="KW-0275">Fatty acid biosynthesis</keyword>
<proteinExistence type="predicted"/>
<keyword evidence="2" id="KW-0444">Lipid biosynthesis</keyword>
<keyword evidence="6" id="KW-0443">Lipid metabolism</keyword>
<evidence type="ECO:0000313" key="10">
    <source>
        <dbReference type="Proteomes" id="UP000001548"/>
    </source>
</evidence>
<dbReference type="SUPFAM" id="SSF51735">
    <property type="entry name" value="NAD(P)-binding Rossmann-fold domains"/>
    <property type="match status" value="1"/>
</dbReference>
<keyword evidence="3" id="KW-0276">Fatty acid metabolism</keyword>
<evidence type="ECO:0000313" key="9">
    <source>
        <dbReference type="EMBL" id="KAE8304989.1"/>
    </source>
</evidence>
<dbReference type="KEGG" id="gla:GL50803_0014626"/>
<dbReference type="HOGENOM" id="CLU_010194_38_0_1"/>
<dbReference type="AlphaFoldDB" id="A8B6D0"/>
<evidence type="ECO:0000256" key="6">
    <source>
        <dbReference type="ARBA" id="ARBA00023098"/>
    </source>
</evidence>
<organism evidence="9 10">
    <name type="scientific">Giardia intestinalis (strain ATCC 50803 / WB clone C6)</name>
    <name type="common">Giardia lamblia</name>
    <dbReference type="NCBI Taxonomy" id="184922"/>
    <lineage>
        <taxon>Eukaryota</taxon>
        <taxon>Metamonada</taxon>
        <taxon>Diplomonadida</taxon>
        <taxon>Hexamitidae</taxon>
        <taxon>Giardiinae</taxon>
        <taxon>Giardia</taxon>
    </lineage>
</organism>
<sequence>MSTVCCLALSLAILLCLWLCKIFIIPLFTLSDRKASKRIRSYMQDSLEPTSTGTARPFALITGATGSVGSAFAEYLAKEGYSLVLTGRSEDLLESAAKTLSAKFPAVTVLTRTCDLGSRASICDLVESLNEINVAVLINNAGAINILPDDTLDISPETLESIVAVNVQGTTLLTRLILPKLKTRKNSLIVFMGSINGTLPCPMVACYSASKAYTHAFGIALQEELRPAAITVLVAAPAWIASNMTLTKRTGLLFISPDHFVRCLFKARWSSTVVNPYYFHRIMTSVLGTLPERLRVKIQYLQLTDIRSRIQRKLEKDK</sequence>
<dbReference type="GO" id="GO:0006633">
    <property type="term" value="P:fatty acid biosynthetic process"/>
    <property type="evidence" value="ECO:0007669"/>
    <property type="project" value="UniProtKB-KW"/>
</dbReference>
<dbReference type="PANTHER" id="PTHR43086:SF2">
    <property type="entry name" value="HYDROXYSTEROID DEHYDROGENASE-LIKE PROTEIN 1"/>
    <property type="match status" value="1"/>
</dbReference>
<comment type="caution">
    <text evidence="9">The sequence shown here is derived from an EMBL/GenBank/DDBJ whole genome shotgun (WGS) entry which is preliminary data.</text>
</comment>
<evidence type="ECO:0000256" key="2">
    <source>
        <dbReference type="ARBA" id="ARBA00022516"/>
    </source>
</evidence>
<dbReference type="InterPro" id="IPR057326">
    <property type="entry name" value="KR_dom"/>
</dbReference>
<evidence type="ECO:0000256" key="5">
    <source>
        <dbReference type="ARBA" id="ARBA00023002"/>
    </source>
</evidence>
<name>A8B6D0_GIAIC</name>
<dbReference type="InterPro" id="IPR002347">
    <property type="entry name" value="SDR_fam"/>
</dbReference>
<protein>
    <submittedName>
        <fullName evidence="9">Oxidoreductase, short chain dehydrogenase/reductase family</fullName>
    </submittedName>
</protein>